<name>A0A5C6BT53_9BACT</name>
<dbReference type="InterPro" id="IPR032710">
    <property type="entry name" value="NTF2-like_dom_sf"/>
</dbReference>
<reference evidence="2 3" key="1">
    <citation type="journal article" date="2020" name="Antonie Van Leeuwenhoek">
        <title>Rhodopirellula heiligendammensis sp. nov., Rhodopirellula pilleata sp. nov., and Rhodopirellula solitaria sp. nov. isolated from natural or artificial marine surfaces in Northern Germany and California, USA, and emended description of the genus Rhodopirellula.</title>
        <authorList>
            <person name="Kallscheuer N."/>
            <person name="Wiegand S."/>
            <person name="Jogler M."/>
            <person name="Boedeker C."/>
            <person name="Peeters S.H."/>
            <person name="Rast P."/>
            <person name="Heuer A."/>
            <person name="Jetten M.S.M."/>
            <person name="Rohde M."/>
            <person name="Jogler C."/>
        </authorList>
    </citation>
    <scope>NUCLEOTIDE SEQUENCE [LARGE SCALE GENOMIC DNA]</scope>
    <source>
        <strain evidence="2 3">Poly21</strain>
    </source>
</reference>
<gene>
    <name evidence="2" type="ORF">Poly21_25950</name>
</gene>
<accession>A0A5C6BT53</accession>
<dbReference type="AlphaFoldDB" id="A0A5C6BT53"/>
<feature type="domain" description="DUF4440" evidence="1">
    <location>
        <begin position="60"/>
        <end position="168"/>
    </location>
</feature>
<dbReference type="Pfam" id="PF14534">
    <property type="entry name" value="DUF4440"/>
    <property type="match status" value="1"/>
</dbReference>
<keyword evidence="3" id="KW-1185">Reference proteome</keyword>
<dbReference type="InterPro" id="IPR011944">
    <property type="entry name" value="Steroid_delta5-4_isomerase"/>
</dbReference>
<dbReference type="Proteomes" id="UP000319908">
    <property type="component" value="Unassembled WGS sequence"/>
</dbReference>
<sequence>MEAFNNTSTTRENNMRWLSLPTLLIMVALAPTGLAQTAPSDQPSNPADQKPDVSPELVAIQAQSDAFAEAFNRHDASAVAALWTDHAEFIDDSGTVYAGREAIEEAYAQYFAEHSDVQIQFVIDSLRQLGDNVAIEDGRAIVSPPPAGDAGVSKYTAVHTKVDGKWRMASVRDTWVEATVAPQSVADLEFLIGDWVAEEHGVQMHSVCRWIADRHFVARTYTTTHLDGSKTSGMQLIGWNPIAERMQSWMFSPDGGHAIGVWSATPAGWVAETIGTTGDGTPTTSLNRLSKLDDNAYVWQSIQRTAGGVALPDTDEVVIKRTSSDQ</sequence>
<evidence type="ECO:0000313" key="3">
    <source>
        <dbReference type="Proteomes" id="UP000319908"/>
    </source>
</evidence>
<dbReference type="InterPro" id="IPR027843">
    <property type="entry name" value="DUF4440"/>
</dbReference>
<proteinExistence type="predicted"/>
<dbReference type="Gene3D" id="3.10.450.50">
    <property type="match status" value="1"/>
</dbReference>
<dbReference type="NCBIfam" id="TIGR02246">
    <property type="entry name" value="SgcJ/EcaC family oxidoreductase"/>
    <property type="match status" value="1"/>
</dbReference>
<organism evidence="2 3">
    <name type="scientific">Allorhodopirellula heiligendammensis</name>
    <dbReference type="NCBI Taxonomy" id="2714739"/>
    <lineage>
        <taxon>Bacteria</taxon>
        <taxon>Pseudomonadati</taxon>
        <taxon>Planctomycetota</taxon>
        <taxon>Planctomycetia</taxon>
        <taxon>Pirellulales</taxon>
        <taxon>Pirellulaceae</taxon>
        <taxon>Allorhodopirellula</taxon>
    </lineage>
</organism>
<evidence type="ECO:0000259" key="1">
    <source>
        <dbReference type="Pfam" id="PF14534"/>
    </source>
</evidence>
<dbReference type="SUPFAM" id="SSF54427">
    <property type="entry name" value="NTF2-like"/>
    <property type="match status" value="1"/>
</dbReference>
<dbReference type="EMBL" id="SJPU01000002">
    <property type="protein sequence ID" value="TWU15400.1"/>
    <property type="molecule type" value="Genomic_DNA"/>
</dbReference>
<protein>
    <submittedName>
        <fullName evidence="2">SnoaL-like domain protein</fullName>
    </submittedName>
</protein>
<comment type="caution">
    <text evidence="2">The sequence shown here is derived from an EMBL/GenBank/DDBJ whole genome shotgun (WGS) entry which is preliminary data.</text>
</comment>
<evidence type="ECO:0000313" key="2">
    <source>
        <dbReference type="EMBL" id="TWU15400.1"/>
    </source>
</evidence>